<dbReference type="CDD" id="cd03443">
    <property type="entry name" value="PaaI_thioesterase"/>
    <property type="match status" value="1"/>
</dbReference>
<feature type="domain" description="Thioesterase" evidence="2">
    <location>
        <begin position="45"/>
        <end position="119"/>
    </location>
</feature>
<dbReference type="Pfam" id="PF03061">
    <property type="entry name" value="4HBT"/>
    <property type="match status" value="1"/>
</dbReference>
<dbReference type="InterPro" id="IPR006683">
    <property type="entry name" value="Thioestr_dom"/>
</dbReference>
<accession>A0A842IAN0</accession>
<dbReference type="GO" id="GO:0061522">
    <property type="term" value="F:1,4-dihydroxy-2-naphthoyl-CoA thioesterase activity"/>
    <property type="evidence" value="ECO:0007669"/>
    <property type="project" value="TreeGrafter"/>
</dbReference>
<reference evidence="3 4" key="1">
    <citation type="journal article" date="2017" name="Int. J. Syst. Evol. Microbiol.">
        <title>Gemmobacter straminiformis sp. nov., isolated from an artificial fountain.</title>
        <authorList>
            <person name="Kang J.Y."/>
            <person name="Kim M.J."/>
            <person name="Chun J."/>
            <person name="Son K.P."/>
            <person name="Jahng K.Y."/>
        </authorList>
    </citation>
    <scope>NUCLEOTIDE SEQUENCE [LARGE SCALE GENOMIC DNA]</scope>
    <source>
        <strain evidence="3 4">CAM-8</strain>
    </source>
</reference>
<dbReference type="AlphaFoldDB" id="A0A842IAN0"/>
<evidence type="ECO:0000313" key="4">
    <source>
        <dbReference type="Proteomes" id="UP000555411"/>
    </source>
</evidence>
<dbReference type="GO" id="GO:0005829">
    <property type="term" value="C:cytosol"/>
    <property type="evidence" value="ECO:0007669"/>
    <property type="project" value="TreeGrafter"/>
</dbReference>
<proteinExistence type="predicted"/>
<dbReference type="Proteomes" id="UP000555411">
    <property type="component" value="Unassembled WGS sequence"/>
</dbReference>
<keyword evidence="1" id="KW-0378">Hydrolase</keyword>
<evidence type="ECO:0000313" key="3">
    <source>
        <dbReference type="EMBL" id="MBC2836920.1"/>
    </source>
</evidence>
<dbReference type="InterPro" id="IPR029069">
    <property type="entry name" value="HotDog_dom_sf"/>
</dbReference>
<evidence type="ECO:0000259" key="2">
    <source>
        <dbReference type="Pfam" id="PF03061"/>
    </source>
</evidence>
<comment type="caution">
    <text evidence="3">The sequence shown here is derived from an EMBL/GenBank/DDBJ whole genome shotgun (WGS) entry which is preliminary data.</text>
</comment>
<dbReference type="NCBIfam" id="TIGR00369">
    <property type="entry name" value="unchar_dom_1"/>
    <property type="match status" value="1"/>
</dbReference>
<name>A0A842IAN0_9RHOB</name>
<gene>
    <name evidence="3" type="ORF">H7F16_15480</name>
</gene>
<protein>
    <submittedName>
        <fullName evidence="3">PaaI family thioesterase</fullName>
    </submittedName>
</protein>
<keyword evidence="4" id="KW-1185">Reference proteome</keyword>
<dbReference type="PANTHER" id="PTHR43240:SF10">
    <property type="entry name" value="BLL4964 PROTEIN"/>
    <property type="match status" value="1"/>
</dbReference>
<dbReference type="SUPFAM" id="SSF54637">
    <property type="entry name" value="Thioesterase/thiol ester dehydrase-isomerase"/>
    <property type="match status" value="1"/>
</dbReference>
<organism evidence="3 4">
    <name type="scientific">Paragemmobacter straminiformis</name>
    <dbReference type="NCBI Taxonomy" id="2045119"/>
    <lineage>
        <taxon>Bacteria</taxon>
        <taxon>Pseudomonadati</taxon>
        <taxon>Pseudomonadota</taxon>
        <taxon>Alphaproteobacteria</taxon>
        <taxon>Rhodobacterales</taxon>
        <taxon>Paracoccaceae</taxon>
        <taxon>Paragemmobacter</taxon>
    </lineage>
</organism>
<sequence>MDKAALAAFLRRDFAQVADDFRVERADETGVCLRLVAQERHLRPGGTVSGPALFALADVAMYLAILSRLGPVALAVTTNCSIDFMRKPEAGRDVLAEARLLKLGRTLAVGDVLVYSEGKPEPVARAGLTYSIPPR</sequence>
<dbReference type="PANTHER" id="PTHR43240">
    <property type="entry name" value="1,4-DIHYDROXY-2-NAPHTHOYL-COA THIOESTERASE 1"/>
    <property type="match status" value="1"/>
</dbReference>
<evidence type="ECO:0000256" key="1">
    <source>
        <dbReference type="ARBA" id="ARBA00022801"/>
    </source>
</evidence>
<dbReference type="InterPro" id="IPR003736">
    <property type="entry name" value="PAAI_dom"/>
</dbReference>
<dbReference type="Gene3D" id="3.10.129.10">
    <property type="entry name" value="Hotdog Thioesterase"/>
    <property type="match status" value="1"/>
</dbReference>
<dbReference type="EMBL" id="JACLQD010000004">
    <property type="protein sequence ID" value="MBC2836920.1"/>
    <property type="molecule type" value="Genomic_DNA"/>
</dbReference>